<evidence type="ECO:0000256" key="2">
    <source>
        <dbReference type="SAM" id="SignalP"/>
    </source>
</evidence>
<evidence type="ECO:0000313" key="4">
    <source>
        <dbReference type="WBParaSite" id="PDA_v2.g4673.t1"/>
    </source>
</evidence>
<organism evidence="3 4">
    <name type="scientific">Panagrolaimus davidi</name>
    <dbReference type="NCBI Taxonomy" id="227884"/>
    <lineage>
        <taxon>Eukaryota</taxon>
        <taxon>Metazoa</taxon>
        <taxon>Ecdysozoa</taxon>
        <taxon>Nematoda</taxon>
        <taxon>Chromadorea</taxon>
        <taxon>Rhabditida</taxon>
        <taxon>Tylenchina</taxon>
        <taxon>Panagrolaimomorpha</taxon>
        <taxon>Panagrolaimoidea</taxon>
        <taxon>Panagrolaimidae</taxon>
        <taxon>Panagrolaimus</taxon>
    </lineage>
</organism>
<name>A0A914QZZ9_9BILA</name>
<keyword evidence="1" id="KW-0472">Membrane</keyword>
<sequence>MFGRAFLLLTFIVAVIFVSTLNATSEKICTNNNVTVPCDDNTTPAALETTTTTTTTTTSDSIKNGYGICLMVASIFAYLFLH</sequence>
<keyword evidence="1" id="KW-0812">Transmembrane</keyword>
<feature type="chain" id="PRO_5036926316" evidence="2">
    <location>
        <begin position="24"/>
        <end position="82"/>
    </location>
</feature>
<proteinExistence type="predicted"/>
<feature type="transmembrane region" description="Helical" evidence="1">
    <location>
        <begin position="64"/>
        <end position="81"/>
    </location>
</feature>
<accession>A0A914QZZ9</accession>
<dbReference type="Proteomes" id="UP000887578">
    <property type="component" value="Unplaced"/>
</dbReference>
<dbReference type="AlphaFoldDB" id="A0A914QZZ9"/>
<protein>
    <submittedName>
        <fullName evidence="4">Uncharacterized protein</fullName>
    </submittedName>
</protein>
<keyword evidence="3" id="KW-1185">Reference proteome</keyword>
<evidence type="ECO:0000256" key="1">
    <source>
        <dbReference type="SAM" id="Phobius"/>
    </source>
</evidence>
<keyword evidence="2" id="KW-0732">Signal</keyword>
<reference evidence="4" key="1">
    <citation type="submission" date="2022-11" db="UniProtKB">
        <authorList>
            <consortium name="WormBaseParasite"/>
        </authorList>
    </citation>
    <scope>IDENTIFICATION</scope>
</reference>
<evidence type="ECO:0000313" key="3">
    <source>
        <dbReference type="Proteomes" id="UP000887578"/>
    </source>
</evidence>
<feature type="signal peptide" evidence="2">
    <location>
        <begin position="1"/>
        <end position="23"/>
    </location>
</feature>
<dbReference type="WBParaSite" id="PDA_v2.g4673.t1">
    <property type="protein sequence ID" value="PDA_v2.g4673.t1"/>
    <property type="gene ID" value="PDA_v2.g4673"/>
</dbReference>
<keyword evidence="1" id="KW-1133">Transmembrane helix</keyword>